<protein>
    <submittedName>
        <fullName evidence="5">BACK domain-containing protein</fullName>
    </submittedName>
</protein>
<evidence type="ECO:0000313" key="5">
    <source>
        <dbReference type="WBParaSite" id="TCNE_0001414801-mRNA-1"/>
    </source>
</evidence>
<dbReference type="AlphaFoldDB" id="A0A183V078"/>
<dbReference type="PANTHER" id="PTHR45632:SF3">
    <property type="entry name" value="KELCH-LIKE PROTEIN 32"/>
    <property type="match status" value="1"/>
</dbReference>
<name>A0A183V078_TOXCA</name>
<reference evidence="5" key="1">
    <citation type="submission" date="2016-06" db="UniProtKB">
        <authorList>
            <consortium name="WormBaseParasite"/>
        </authorList>
    </citation>
    <scope>IDENTIFICATION</scope>
</reference>
<accession>A0A183V078</accession>
<keyword evidence="2" id="KW-0677">Repeat</keyword>
<dbReference type="Gene3D" id="2.120.10.80">
    <property type="entry name" value="Kelch-type beta propeller"/>
    <property type="match status" value="2"/>
</dbReference>
<reference evidence="3 4" key="2">
    <citation type="submission" date="2018-11" db="EMBL/GenBank/DDBJ databases">
        <authorList>
            <consortium name="Pathogen Informatics"/>
        </authorList>
    </citation>
    <scope>NUCLEOTIDE SEQUENCE [LARGE SCALE GENOMIC DNA]</scope>
</reference>
<dbReference type="InterPro" id="IPR015915">
    <property type="entry name" value="Kelch-typ_b-propeller"/>
</dbReference>
<dbReference type="SMART" id="SM00612">
    <property type="entry name" value="Kelch"/>
    <property type="match status" value="5"/>
</dbReference>
<dbReference type="WBParaSite" id="TCNE_0001414801-mRNA-1">
    <property type="protein sequence ID" value="TCNE_0001414801-mRNA-1"/>
    <property type="gene ID" value="TCNE_0001414801"/>
</dbReference>
<evidence type="ECO:0000313" key="3">
    <source>
        <dbReference type="EMBL" id="VDM45470.1"/>
    </source>
</evidence>
<sequence>MLDYYRLNVDDLMQILSSDFLNITNECRMIVNNELVRREIEDERKIELEICTRRRIPRDTIIACFGWHGKEPSSAIEAFDVTTAKWRRISSMHISRKVAYHATVVIDQKIYIAGGYDGEIFFNDFYCYDGEKEQWLELAPMHHARISTELRDMHWARSDAAACSMNGRIYVAGGFNGELVLQSVEMYIPDSDFWIEIATMNTPRSGLGCVVDGDSIVLAGGFDGLMRLSSVERLRSCSSYTMMLPSMPSARSNFGMCKYGGMIYVVGGYAKGVTSSVLQFDGSTWSESPELNIARSATKVYSLFVPFHILFFPFSS</sequence>
<dbReference type="PANTHER" id="PTHR45632">
    <property type="entry name" value="LD33804P"/>
    <property type="match status" value="1"/>
</dbReference>
<evidence type="ECO:0000313" key="4">
    <source>
        <dbReference type="Proteomes" id="UP000050794"/>
    </source>
</evidence>
<dbReference type="EMBL" id="UYWY01022092">
    <property type="protein sequence ID" value="VDM45470.1"/>
    <property type="molecule type" value="Genomic_DNA"/>
</dbReference>
<dbReference type="Proteomes" id="UP000050794">
    <property type="component" value="Unassembled WGS sequence"/>
</dbReference>
<dbReference type="InterPro" id="IPR006652">
    <property type="entry name" value="Kelch_1"/>
</dbReference>
<evidence type="ECO:0000256" key="2">
    <source>
        <dbReference type="ARBA" id="ARBA00022737"/>
    </source>
</evidence>
<dbReference type="Pfam" id="PF01344">
    <property type="entry name" value="Kelch_1"/>
    <property type="match status" value="1"/>
</dbReference>
<dbReference type="SUPFAM" id="SSF117281">
    <property type="entry name" value="Kelch motif"/>
    <property type="match status" value="1"/>
</dbReference>
<evidence type="ECO:0000256" key="1">
    <source>
        <dbReference type="ARBA" id="ARBA00022441"/>
    </source>
</evidence>
<keyword evidence="4" id="KW-1185">Reference proteome</keyword>
<keyword evidence="1" id="KW-0880">Kelch repeat</keyword>
<dbReference type="PRINTS" id="PR00501">
    <property type="entry name" value="KELCHREPEAT"/>
</dbReference>
<dbReference type="Pfam" id="PF24681">
    <property type="entry name" value="Kelch_KLHDC2_KLHL20_DRC7"/>
    <property type="match status" value="1"/>
</dbReference>
<gene>
    <name evidence="3" type="ORF">TCNE_LOCUS14149</name>
</gene>
<proteinExistence type="predicted"/>
<organism evidence="4 5">
    <name type="scientific">Toxocara canis</name>
    <name type="common">Canine roundworm</name>
    <dbReference type="NCBI Taxonomy" id="6265"/>
    <lineage>
        <taxon>Eukaryota</taxon>
        <taxon>Metazoa</taxon>
        <taxon>Ecdysozoa</taxon>
        <taxon>Nematoda</taxon>
        <taxon>Chromadorea</taxon>
        <taxon>Rhabditida</taxon>
        <taxon>Spirurina</taxon>
        <taxon>Ascaridomorpha</taxon>
        <taxon>Ascaridoidea</taxon>
        <taxon>Toxocaridae</taxon>
        <taxon>Toxocara</taxon>
    </lineage>
</organism>